<dbReference type="AlphaFoldDB" id="A0A0N0S5M2"/>
<evidence type="ECO:0000256" key="1">
    <source>
        <dbReference type="SAM" id="MobiDB-lite"/>
    </source>
</evidence>
<feature type="compositionally biased region" description="Acidic residues" evidence="1">
    <location>
        <begin position="234"/>
        <end position="249"/>
    </location>
</feature>
<comment type="caution">
    <text evidence="2">The sequence shown here is derived from an EMBL/GenBank/DDBJ whole genome shotgun (WGS) entry which is preliminary data.</text>
</comment>
<organism evidence="2 3">
    <name type="scientific">Streptomyces caelestis</name>
    <dbReference type="NCBI Taxonomy" id="36816"/>
    <lineage>
        <taxon>Bacteria</taxon>
        <taxon>Bacillati</taxon>
        <taxon>Actinomycetota</taxon>
        <taxon>Actinomycetes</taxon>
        <taxon>Kitasatosporales</taxon>
        <taxon>Streptomycetaceae</taxon>
        <taxon>Streptomyces</taxon>
    </lineage>
</organism>
<feature type="compositionally biased region" description="Low complexity" evidence="1">
    <location>
        <begin position="1"/>
        <end position="31"/>
    </location>
</feature>
<sequence>MAVPGAGTAAVGRRAATRRTGPAVRRATVNGGPTGRGRATGRDAASPSARDACGRPPLRSGGAPAAVRRADGPDAGPASASCPADGVREEEGAPGADPAVAPGTTETRRTSGIGGAAGGRAESEGAATGAVPGVTARRAAGEGEESTAGDVVDMRPRVRWALPGPPASGPLSVPSAERATTESAPGPVPAAARAPPEPPRDTAGPDGPAPEAPEPPAPEPGRAESGDAARETPEPEDAEPEDPEPEDAEPERAEPEDAEPEAPEPGRARSGDTARETPEPEDAEPEDPEPEDAEPEGAEPEGAGPEEPGPGGRARLATGVAGVAPPARAGSGRTVPGAPSRGPSPSGSVHSARSSSGPPPVTVARGTAGRVTPRTRPAGASGRRA</sequence>
<feature type="compositionally biased region" description="Pro residues" evidence="1">
    <location>
        <begin position="207"/>
        <end position="219"/>
    </location>
</feature>
<feature type="compositionally biased region" description="Acidic residues" evidence="1">
    <location>
        <begin position="279"/>
        <end position="299"/>
    </location>
</feature>
<feature type="compositionally biased region" description="Basic and acidic residues" evidence="1">
    <location>
        <begin position="264"/>
        <end position="278"/>
    </location>
</feature>
<evidence type="ECO:0000313" key="3">
    <source>
        <dbReference type="Proteomes" id="UP000037773"/>
    </source>
</evidence>
<keyword evidence="3" id="KW-1185">Reference proteome</keyword>
<dbReference type="EMBL" id="LGCN01000205">
    <property type="protein sequence ID" value="KOT36570.1"/>
    <property type="molecule type" value="Genomic_DNA"/>
</dbReference>
<feature type="compositionally biased region" description="Low complexity" evidence="1">
    <location>
        <begin position="93"/>
        <end position="103"/>
    </location>
</feature>
<dbReference type="Proteomes" id="UP000037773">
    <property type="component" value="Unassembled WGS sequence"/>
</dbReference>
<evidence type="ECO:0000313" key="2">
    <source>
        <dbReference type="EMBL" id="KOT36570.1"/>
    </source>
</evidence>
<reference evidence="2 3" key="1">
    <citation type="submission" date="2015-07" db="EMBL/GenBank/DDBJ databases">
        <authorList>
            <person name="Noorani M."/>
        </authorList>
    </citation>
    <scope>NUCLEOTIDE SEQUENCE [LARGE SCALE GENOMIC DNA]</scope>
    <source>
        <strain evidence="2 3">NRRL B-24567</strain>
    </source>
</reference>
<accession>A0A0N0S5M2</accession>
<protein>
    <submittedName>
        <fullName evidence="2">Uncharacterized protein</fullName>
    </submittedName>
</protein>
<feature type="region of interest" description="Disordered" evidence="1">
    <location>
        <begin position="1"/>
        <end position="385"/>
    </location>
</feature>
<name>A0A0N0S5M2_9ACTN</name>
<feature type="compositionally biased region" description="Low complexity" evidence="1">
    <location>
        <begin position="124"/>
        <end position="136"/>
    </location>
</feature>
<proteinExistence type="predicted"/>
<feature type="compositionally biased region" description="Basic and acidic residues" evidence="1">
    <location>
        <begin position="221"/>
        <end position="233"/>
    </location>
</feature>
<feature type="compositionally biased region" description="Low complexity" evidence="1">
    <location>
        <begin position="319"/>
        <end position="356"/>
    </location>
</feature>
<gene>
    <name evidence="2" type="ORF">ADK41_22275</name>
</gene>